<sequence length="70" mass="7833">MSEKKIEIGDEVVVRGEVVWIDEDGVPRVRFPRAQMPIRISATVFEGVSKPPKPTKPKVRVKPVKGLLPD</sequence>
<accession>A0A6G1WUT0</accession>
<evidence type="ECO:0000313" key="2">
    <source>
        <dbReference type="EMBL" id="MQW73431.1"/>
    </source>
</evidence>
<evidence type="ECO:0000256" key="1">
    <source>
        <dbReference type="SAM" id="MobiDB-lite"/>
    </source>
</evidence>
<comment type="caution">
    <text evidence="2">The sequence shown here is derived from an EMBL/GenBank/DDBJ whole genome shotgun (WGS) entry which is preliminary data.</text>
</comment>
<protein>
    <submittedName>
        <fullName evidence="2">Uncharacterized protein</fullName>
    </submittedName>
</protein>
<gene>
    <name evidence="2" type="ORF">GHJ91_31370</name>
</gene>
<dbReference type="AlphaFoldDB" id="A0A6G1WUT0"/>
<name>A0A6G1WUT0_9HYPH</name>
<feature type="compositionally biased region" description="Basic residues" evidence="1">
    <location>
        <begin position="53"/>
        <end position="63"/>
    </location>
</feature>
<feature type="region of interest" description="Disordered" evidence="1">
    <location>
        <begin position="49"/>
        <end position="70"/>
    </location>
</feature>
<dbReference type="RefSeq" id="WP_127581146.1">
    <property type="nucleotide sequence ID" value="NZ_RPJL01000032.1"/>
</dbReference>
<proteinExistence type="predicted"/>
<reference evidence="2" key="1">
    <citation type="journal article" date="2013" name="Genome Biol.">
        <title>Comparative genomics of the core and accessory genomes of 48 Sinorhizobium strains comprising five genospecies.</title>
        <authorList>
            <person name="Sugawara M."/>
            <person name="Epstein B."/>
            <person name="Badgley B.D."/>
            <person name="Unno T."/>
            <person name="Xu L."/>
            <person name="Reese J."/>
            <person name="Gyaneshwar P."/>
            <person name="Denny R."/>
            <person name="Mudge J."/>
            <person name="Bharti A.K."/>
            <person name="Farmer A.D."/>
            <person name="May G.D."/>
            <person name="Woodward J.E."/>
            <person name="Medigue C."/>
            <person name="Vallenet D."/>
            <person name="Lajus A."/>
            <person name="Rouy Z."/>
            <person name="Martinez-Vaz B."/>
            <person name="Tiffin P."/>
            <person name="Young N.D."/>
            <person name="Sadowsky M.J."/>
        </authorList>
    </citation>
    <scope>NUCLEOTIDE SEQUENCE</scope>
    <source>
        <strain evidence="2">M1</strain>
    </source>
</reference>
<dbReference type="EMBL" id="WISB01000205">
    <property type="protein sequence ID" value="MQW73431.1"/>
    <property type="molecule type" value="Genomic_DNA"/>
</dbReference>
<organism evidence="2">
    <name type="scientific">Sinorhizobium medicae</name>
    <dbReference type="NCBI Taxonomy" id="110321"/>
    <lineage>
        <taxon>Bacteria</taxon>
        <taxon>Pseudomonadati</taxon>
        <taxon>Pseudomonadota</taxon>
        <taxon>Alphaproteobacteria</taxon>
        <taxon>Hyphomicrobiales</taxon>
        <taxon>Rhizobiaceae</taxon>
        <taxon>Sinorhizobium/Ensifer group</taxon>
        <taxon>Sinorhizobium</taxon>
    </lineage>
</organism>